<dbReference type="PATRIC" id="fig|698760.3.peg.6046"/>
<name>L7F0C6_STRT8</name>
<gene>
    <name evidence="3" type="ORF">STRTUCAR8_04044</name>
</gene>
<comment type="caution">
    <text evidence="3">The sequence shown here is derived from an EMBL/GenBank/DDBJ whole genome shotgun (WGS) entry which is preliminary data.</text>
</comment>
<evidence type="ECO:0000313" key="4">
    <source>
        <dbReference type="Proteomes" id="UP000010931"/>
    </source>
</evidence>
<dbReference type="EMBL" id="AEJB01000410">
    <property type="protein sequence ID" value="ELP65108.1"/>
    <property type="molecule type" value="Genomic_DNA"/>
</dbReference>
<keyword evidence="1" id="KW-0732">Signal</keyword>
<dbReference type="SUPFAM" id="SSF53850">
    <property type="entry name" value="Periplasmic binding protein-like II"/>
    <property type="match status" value="1"/>
</dbReference>
<dbReference type="STRING" id="85558.T45_00713"/>
<reference evidence="3 4" key="1">
    <citation type="journal article" date="2011" name="Plasmid">
        <title>Streptomyces turgidiscabies Car8 contains a modular pathogenicity island that shares virulence genes with other actinobacterial plant pathogens.</title>
        <authorList>
            <person name="Huguet-Tapia J.C."/>
            <person name="Badger J.H."/>
            <person name="Loria R."/>
            <person name="Pettis G.S."/>
        </authorList>
    </citation>
    <scope>NUCLEOTIDE SEQUENCE [LARGE SCALE GENOMIC DNA]</scope>
    <source>
        <strain evidence="3 4">Car8</strain>
    </source>
</reference>
<dbReference type="AlphaFoldDB" id="L7F0C6"/>
<proteinExistence type="predicted"/>
<evidence type="ECO:0000259" key="2">
    <source>
        <dbReference type="Pfam" id="PF04069"/>
    </source>
</evidence>
<protein>
    <submittedName>
        <fullName evidence="3">ABC transporter, substrate-binding protein, QAT family</fullName>
    </submittedName>
</protein>
<feature type="chain" id="PRO_5039265068" evidence="1">
    <location>
        <begin position="27"/>
        <end position="329"/>
    </location>
</feature>
<dbReference type="CDD" id="cd13643">
    <property type="entry name" value="PBP2_BCP_2"/>
    <property type="match status" value="1"/>
</dbReference>
<evidence type="ECO:0000256" key="1">
    <source>
        <dbReference type="SAM" id="SignalP"/>
    </source>
</evidence>
<sequence length="329" mass="35879">MARQATQWRVGAAGMAVLALTLTACGGAKVGDDSAGSDNSSNSSGSSAKCGTFNLAVNPWVGYEANAAVVAYVAEQDLGCKVTKKDLKEEIAWQGFGTGEVDAVIENWGHDDLKKKYITDQKTAVEVGPTGNEGLIGWYVPPWLAKAHPDILDWNNLDKYAAKFKTSESGGKGQLLDGDPSFVTNDEALVKNLKLDFKVVYAGSETALIQAFRKAEKDKEWVIGYFYEPQWFMAEVPLVKVKLPDYKAGCDADAEKIACDYPVYKLDKIVSAKFAKSGSPAYNLVKNFTWTNDDQNTVAKYIAEDKMTPEAAAKKWVDANKAKVDAWIK</sequence>
<dbReference type="Gene3D" id="3.10.105.10">
    <property type="entry name" value="Dipeptide-binding Protein, Domain 3"/>
    <property type="match status" value="1"/>
</dbReference>
<dbReference type="GeneID" id="97405079"/>
<dbReference type="Pfam" id="PF04069">
    <property type="entry name" value="OpuAC"/>
    <property type="match status" value="1"/>
</dbReference>
<feature type="signal peptide" evidence="1">
    <location>
        <begin position="1"/>
        <end position="26"/>
    </location>
</feature>
<keyword evidence="4" id="KW-1185">Reference proteome</keyword>
<dbReference type="Gene3D" id="3.40.190.100">
    <property type="entry name" value="Glycine betaine-binding periplasmic protein, domain 2"/>
    <property type="match status" value="1"/>
</dbReference>
<dbReference type="GO" id="GO:0043190">
    <property type="term" value="C:ATP-binding cassette (ABC) transporter complex"/>
    <property type="evidence" value="ECO:0007669"/>
    <property type="project" value="InterPro"/>
</dbReference>
<dbReference type="RefSeq" id="WP_006379845.1">
    <property type="nucleotide sequence ID" value="NZ_AEJB01000410.1"/>
</dbReference>
<feature type="domain" description="ABC-type glycine betaine transport system substrate-binding" evidence="2">
    <location>
        <begin position="54"/>
        <end position="318"/>
    </location>
</feature>
<dbReference type="Gene3D" id="3.40.190.10">
    <property type="entry name" value="Periplasmic binding protein-like II"/>
    <property type="match status" value="1"/>
</dbReference>
<dbReference type="InterPro" id="IPR007210">
    <property type="entry name" value="ABC_Gly_betaine_transp_sub-bd"/>
</dbReference>
<dbReference type="PROSITE" id="PS51257">
    <property type="entry name" value="PROKAR_LIPOPROTEIN"/>
    <property type="match status" value="1"/>
</dbReference>
<accession>L7F0C6</accession>
<dbReference type="Proteomes" id="UP000010931">
    <property type="component" value="Unassembled WGS sequence"/>
</dbReference>
<evidence type="ECO:0000313" key="3">
    <source>
        <dbReference type="EMBL" id="ELP65108.1"/>
    </source>
</evidence>
<organism evidence="3 4">
    <name type="scientific">Streptomyces turgidiscabies (strain Car8)</name>
    <dbReference type="NCBI Taxonomy" id="698760"/>
    <lineage>
        <taxon>Bacteria</taxon>
        <taxon>Bacillati</taxon>
        <taxon>Actinomycetota</taxon>
        <taxon>Actinomycetes</taxon>
        <taxon>Kitasatosporales</taxon>
        <taxon>Streptomycetaceae</taxon>
        <taxon>Streptomyces</taxon>
    </lineage>
</organism>
<dbReference type="GO" id="GO:0022857">
    <property type="term" value="F:transmembrane transporter activity"/>
    <property type="evidence" value="ECO:0007669"/>
    <property type="project" value="InterPro"/>
</dbReference>